<proteinExistence type="predicted"/>
<sequence length="117" mass="12876">MNPPFPSSEQRRAERKRVNFTAVVTDVIAGKPMGFLGNLSAGGMLLICQQAPREEAIYQVQLPLHGLGPQPQHIEVGVQAQWQERPAASGQVWAGFRIIAIGKEDTAVLERWLALPH</sequence>
<dbReference type="Pfam" id="PF07238">
    <property type="entry name" value="PilZ"/>
    <property type="match status" value="1"/>
</dbReference>
<accession>A0A160N1Z1</accession>
<organism evidence="2 3">
    <name type="scientific">Dyella thiooxydans</name>
    <dbReference type="NCBI Taxonomy" id="445710"/>
    <lineage>
        <taxon>Bacteria</taxon>
        <taxon>Pseudomonadati</taxon>
        <taxon>Pseudomonadota</taxon>
        <taxon>Gammaproteobacteria</taxon>
        <taxon>Lysobacterales</taxon>
        <taxon>Rhodanobacteraceae</taxon>
        <taxon>Dyella</taxon>
    </lineage>
</organism>
<dbReference type="OrthoDB" id="5625505at2"/>
<reference evidence="2 3" key="1">
    <citation type="submission" date="2016-02" db="EMBL/GenBank/DDBJ databases">
        <title>Complete genome sequencing and analysis of ATSB10, Dyella thiooxydans isolated from rhizosphere soil of sunflower (Helianthus annuus L.).</title>
        <authorList>
            <person name="Lee Y."/>
            <person name="Hwangbo K."/>
            <person name="Chung H."/>
            <person name="Yoo J."/>
            <person name="Kim K.Y."/>
            <person name="Sa T.M."/>
            <person name="Um Y."/>
            <person name="Madhaiyan M."/>
        </authorList>
    </citation>
    <scope>NUCLEOTIDE SEQUENCE [LARGE SCALE GENOMIC DNA]</scope>
    <source>
        <strain evidence="2 3">ATSB10</strain>
    </source>
</reference>
<dbReference type="AlphaFoldDB" id="A0A160N1Z1"/>
<evidence type="ECO:0000313" key="2">
    <source>
        <dbReference type="EMBL" id="AND69876.1"/>
    </source>
</evidence>
<dbReference type="STRING" id="445710.ATSB10_24220"/>
<feature type="domain" description="PilZ" evidence="1">
    <location>
        <begin position="10"/>
        <end position="114"/>
    </location>
</feature>
<dbReference type="SUPFAM" id="SSF141371">
    <property type="entry name" value="PilZ domain-like"/>
    <property type="match status" value="1"/>
</dbReference>
<dbReference type="Gene3D" id="2.40.10.220">
    <property type="entry name" value="predicted glycosyltransferase like domains"/>
    <property type="match status" value="1"/>
</dbReference>
<protein>
    <recommendedName>
        <fullName evidence="1">PilZ domain-containing protein</fullName>
    </recommendedName>
</protein>
<dbReference type="RefSeq" id="WP_063673003.1">
    <property type="nucleotide sequence ID" value="NZ_CP014841.1"/>
</dbReference>
<dbReference type="EMBL" id="CP014841">
    <property type="protein sequence ID" value="AND69876.1"/>
    <property type="molecule type" value="Genomic_DNA"/>
</dbReference>
<dbReference type="KEGG" id="dtx:ATSB10_24220"/>
<dbReference type="InterPro" id="IPR009875">
    <property type="entry name" value="PilZ_domain"/>
</dbReference>
<dbReference type="PATRIC" id="fig|445710.3.peg.2415"/>
<gene>
    <name evidence="2" type="ORF">ATSB10_24220</name>
</gene>
<evidence type="ECO:0000313" key="3">
    <source>
        <dbReference type="Proteomes" id="UP000077255"/>
    </source>
</evidence>
<evidence type="ECO:0000259" key="1">
    <source>
        <dbReference type="Pfam" id="PF07238"/>
    </source>
</evidence>
<keyword evidence="3" id="KW-1185">Reference proteome</keyword>
<name>A0A160N1Z1_9GAMM</name>
<dbReference type="GO" id="GO:0035438">
    <property type="term" value="F:cyclic-di-GMP binding"/>
    <property type="evidence" value="ECO:0007669"/>
    <property type="project" value="InterPro"/>
</dbReference>
<dbReference type="Proteomes" id="UP000077255">
    <property type="component" value="Chromosome"/>
</dbReference>